<evidence type="ECO:0000313" key="2">
    <source>
        <dbReference type="EMBL" id="VYT70850.1"/>
    </source>
</evidence>
<organism evidence="2">
    <name type="scientific">Clostridium tertium</name>
    <dbReference type="NCBI Taxonomy" id="1559"/>
    <lineage>
        <taxon>Bacteria</taxon>
        <taxon>Bacillati</taxon>
        <taxon>Bacillota</taxon>
        <taxon>Clostridia</taxon>
        <taxon>Eubacteriales</taxon>
        <taxon>Clostridiaceae</taxon>
        <taxon>Clostridium</taxon>
    </lineage>
</organism>
<feature type="compositionally biased region" description="Basic and acidic residues" evidence="1">
    <location>
        <begin position="1"/>
        <end position="20"/>
    </location>
</feature>
<accession>A0A6N2YZ39</accession>
<sequence>MKETKAQTEANKKWQHKNKEYSNYLKARSTARGFIKNRSTKEDLDELEKLIKERRKQL</sequence>
<dbReference type="RefSeq" id="WP_421755397.1">
    <property type="nucleotide sequence ID" value="NZ_CACRTO010000005.1"/>
</dbReference>
<name>A0A6N2YZ39_9CLOT</name>
<reference evidence="2" key="1">
    <citation type="submission" date="2019-11" db="EMBL/GenBank/DDBJ databases">
        <authorList>
            <person name="Feng L."/>
        </authorList>
    </citation>
    <scope>NUCLEOTIDE SEQUENCE</scope>
    <source>
        <strain evidence="2">CTertiumLFYP3</strain>
    </source>
</reference>
<evidence type="ECO:0000256" key="1">
    <source>
        <dbReference type="SAM" id="MobiDB-lite"/>
    </source>
</evidence>
<dbReference type="AlphaFoldDB" id="A0A6N2YZ39"/>
<proteinExistence type="predicted"/>
<dbReference type="EMBL" id="CACRTO010000005">
    <property type="protein sequence ID" value="VYT70850.1"/>
    <property type="molecule type" value="Genomic_DNA"/>
</dbReference>
<feature type="region of interest" description="Disordered" evidence="1">
    <location>
        <begin position="1"/>
        <end position="21"/>
    </location>
</feature>
<gene>
    <name evidence="2" type="ORF">CTLFYP3_00492</name>
</gene>
<protein>
    <submittedName>
        <fullName evidence="2">Uncharacterized protein</fullName>
    </submittedName>
</protein>